<dbReference type="PANTHER" id="PTHR38009">
    <property type="entry name" value="CONSERVED HYPOTHETICAL PHAGE TAIL PROTEIN"/>
    <property type="match status" value="1"/>
</dbReference>
<dbReference type="GO" id="GO:0005198">
    <property type="term" value="F:structural molecule activity"/>
    <property type="evidence" value="ECO:0007669"/>
    <property type="project" value="InterPro"/>
</dbReference>
<sequence length="160" mass="18365">MAQFNLLKNDPLTTTNFYIEIDSAFVTNVTSVDGLNVEIEVADFNERTQKGQLVQHKVMSKPKWNGELTMKRIAPLDSANDDIWKWFNDLRTKGMTATTRTKPRRHGSVVVYDSALTETARWNFYDAWPSKIEFASLEASANDVAVETITLQYEKLERKK</sequence>
<evidence type="ECO:0000313" key="1">
    <source>
        <dbReference type="EMBL" id="KJE75403.1"/>
    </source>
</evidence>
<evidence type="ECO:0000313" key="2">
    <source>
        <dbReference type="EMBL" id="KJE75522.1"/>
    </source>
</evidence>
<evidence type="ECO:0000313" key="3">
    <source>
        <dbReference type="EMBL" id="KJE77201.1"/>
    </source>
</evidence>
<dbReference type="InterPro" id="IPR010667">
    <property type="entry name" value="Phage_T4_Gp19"/>
</dbReference>
<dbReference type="eggNOG" id="ENOG50311C7">
    <property type="taxonomic scope" value="Bacteria"/>
</dbReference>
<dbReference type="Proteomes" id="UP000032336">
    <property type="component" value="Unassembled WGS sequence"/>
</dbReference>
<dbReference type="NCBIfam" id="TIGR02241">
    <property type="entry name" value="conserved hypothetical phage tail region protein"/>
    <property type="match status" value="1"/>
</dbReference>
<dbReference type="Pfam" id="PF06841">
    <property type="entry name" value="Phage_T4_gp19"/>
    <property type="match status" value="1"/>
</dbReference>
<keyword evidence="4" id="KW-1185">Reference proteome</keyword>
<dbReference type="RefSeq" id="WP_035390800.1">
    <property type="nucleotide sequence ID" value="NZ_JQKF01000031.1"/>
</dbReference>
<reference evidence="3 4" key="1">
    <citation type="submission" date="2015-01" db="EMBL/GenBank/DDBJ databases">
        <title>Draft genome of the acidophilic iron oxidizer Ferrimicrobium acidiphilum strain T23.</title>
        <authorList>
            <person name="Poehlein A."/>
            <person name="Eisen S."/>
            <person name="Schloemann M."/>
            <person name="Johnson B.D."/>
            <person name="Daniel R."/>
            <person name="Muehling M."/>
        </authorList>
    </citation>
    <scope>NUCLEOTIDE SEQUENCE [LARGE SCALE GENOMIC DNA]</scope>
    <source>
        <strain evidence="3 4">T23</strain>
    </source>
</reference>
<evidence type="ECO:0000313" key="4">
    <source>
        <dbReference type="Proteomes" id="UP000032336"/>
    </source>
</evidence>
<dbReference type="GeneID" id="78373814"/>
<comment type="caution">
    <text evidence="3">The sequence shown here is derived from an EMBL/GenBank/DDBJ whole genome shotgun (WGS) entry which is preliminary data.</text>
</comment>
<dbReference type="EMBL" id="JXUW01000043">
    <property type="protein sequence ID" value="KJE75403.1"/>
    <property type="molecule type" value="Genomic_DNA"/>
</dbReference>
<dbReference type="STRING" id="1121877.FEAC_09130"/>
<name>A0A0D8FVS7_9ACTN</name>
<accession>A0A0D8FVS7</accession>
<dbReference type="OrthoDB" id="9790161at2"/>
<dbReference type="InterPro" id="IPR011747">
    <property type="entry name" value="CHP02241"/>
</dbReference>
<dbReference type="PANTHER" id="PTHR38009:SF1">
    <property type="entry name" value="CONSERVED HYPOTHETICAL PHAGE TAIL PROTEIN"/>
    <property type="match status" value="1"/>
</dbReference>
<gene>
    <name evidence="3" type="ORF">FEAC_09130</name>
    <name evidence="2" type="ORF">FEAC_27620</name>
    <name evidence="1" type="ORF">FEAC_28450</name>
</gene>
<proteinExistence type="predicted"/>
<protein>
    <submittedName>
        <fullName evidence="3">T4-like virus tail tube protein gp19</fullName>
    </submittedName>
</protein>
<dbReference type="EMBL" id="JXUW01000006">
    <property type="protein sequence ID" value="KJE77201.1"/>
    <property type="molecule type" value="Genomic_DNA"/>
</dbReference>
<dbReference type="AlphaFoldDB" id="A0A0D8FVS7"/>
<organism evidence="3 4">
    <name type="scientific">Ferrimicrobium acidiphilum DSM 19497</name>
    <dbReference type="NCBI Taxonomy" id="1121877"/>
    <lineage>
        <taxon>Bacteria</taxon>
        <taxon>Bacillati</taxon>
        <taxon>Actinomycetota</taxon>
        <taxon>Acidimicrobiia</taxon>
        <taxon>Acidimicrobiales</taxon>
        <taxon>Acidimicrobiaceae</taxon>
        <taxon>Ferrimicrobium</taxon>
    </lineage>
</organism>
<dbReference type="EMBL" id="JXUW01000038">
    <property type="protein sequence ID" value="KJE75522.1"/>
    <property type="molecule type" value="Genomic_DNA"/>
</dbReference>